<dbReference type="Pfam" id="PF05709">
    <property type="entry name" value="Sipho_tail"/>
    <property type="match status" value="1"/>
</dbReference>
<sequence length="279" mass="31137">MSILQDLIINKNGVEQALSKTVNMRGLQFLDMTVSAPSITPSYLTNPGLDGQIESGSAVYGARTVSVNFLFKGKDLHDFELGCRAIHAFLFSREAFYIRSTLMPAMRYKVRAKPYETTRLSLTDMTFTVEFDLPSGFREAFQTTQEADFSNDAAAWPIGMNIPLDQPLFYTFKTNSFSVYNASEIVINPLKHHLLDIILTCTGTPTITNKTTGDVFKLNKKMAASDTLLLNGCYPFLNGNRCGRDTNHGVITLAEGWNDFVLTGCENPVISFNTRFLYL</sequence>
<comment type="caution">
    <text evidence="2">The sequence shown here is derived from an EMBL/GenBank/DDBJ whole genome shotgun (WGS) entry which is preliminary data.</text>
</comment>
<proteinExistence type="predicted"/>
<protein>
    <submittedName>
        <fullName evidence="2">Phage tail protein</fullName>
    </submittedName>
</protein>
<evidence type="ECO:0000313" key="3">
    <source>
        <dbReference type="Proteomes" id="UP000075430"/>
    </source>
</evidence>
<evidence type="ECO:0000313" key="2">
    <source>
        <dbReference type="EMBL" id="KXZ15296.1"/>
    </source>
</evidence>
<dbReference type="InterPro" id="IPR008841">
    <property type="entry name" value="Siphovirus-type_tail_N"/>
</dbReference>
<organism evidence="2 3">
    <name type="scientific">Bacillus nakamurai</name>
    <dbReference type="NCBI Taxonomy" id="1793963"/>
    <lineage>
        <taxon>Bacteria</taxon>
        <taxon>Bacillati</taxon>
        <taxon>Bacillota</taxon>
        <taxon>Bacilli</taxon>
        <taxon>Bacillales</taxon>
        <taxon>Bacillaceae</taxon>
        <taxon>Bacillus</taxon>
    </lineage>
</organism>
<feature type="domain" description="Siphovirus-type tail component RIFT-related" evidence="1">
    <location>
        <begin position="30"/>
        <end position="131"/>
    </location>
</feature>
<dbReference type="EMBL" id="LSBA01000036">
    <property type="protein sequence ID" value="KXZ15296.1"/>
    <property type="molecule type" value="Genomic_DNA"/>
</dbReference>
<keyword evidence="3" id="KW-1185">Reference proteome</keyword>
<dbReference type="OrthoDB" id="2194642at2"/>
<name>A0A150F3S2_9BACI</name>
<accession>A0A150F3S2</accession>
<reference evidence="3" key="1">
    <citation type="submission" date="2016-02" db="EMBL/GenBank/DDBJ databases">
        <authorList>
            <person name="Dunlap C."/>
        </authorList>
    </citation>
    <scope>NUCLEOTIDE SEQUENCE [LARGE SCALE GENOMIC DNA]</scope>
    <source>
        <strain evidence="3">NRRL B-41092</strain>
    </source>
</reference>
<dbReference type="RefSeq" id="WP_061522951.1">
    <property type="nucleotide sequence ID" value="NZ_JAJJBV010000018.1"/>
</dbReference>
<dbReference type="Gene3D" id="2.40.30.200">
    <property type="match status" value="1"/>
</dbReference>
<dbReference type="AlphaFoldDB" id="A0A150F3S2"/>
<gene>
    <name evidence="2" type="ORF">AXI58_03290</name>
</gene>
<dbReference type="STRING" id="1793963.AXI58_03290"/>
<evidence type="ECO:0000259" key="1">
    <source>
        <dbReference type="Pfam" id="PF05709"/>
    </source>
</evidence>
<dbReference type="Proteomes" id="UP000075430">
    <property type="component" value="Unassembled WGS sequence"/>
</dbReference>